<keyword evidence="1" id="KW-1133">Transmembrane helix</keyword>
<evidence type="ECO:0000313" key="3">
    <source>
        <dbReference type="Proteomes" id="UP001241758"/>
    </source>
</evidence>
<feature type="transmembrane region" description="Helical" evidence="1">
    <location>
        <begin position="238"/>
        <end position="260"/>
    </location>
</feature>
<feature type="transmembrane region" description="Helical" evidence="1">
    <location>
        <begin position="190"/>
        <end position="211"/>
    </location>
</feature>
<name>A0ABT6WHE7_9ACTN</name>
<dbReference type="Proteomes" id="UP001241758">
    <property type="component" value="Unassembled WGS sequence"/>
</dbReference>
<feature type="transmembrane region" description="Helical" evidence="1">
    <location>
        <begin position="16"/>
        <end position="36"/>
    </location>
</feature>
<feature type="transmembrane region" description="Helical" evidence="1">
    <location>
        <begin position="66"/>
        <end position="86"/>
    </location>
</feature>
<feature type="transmembrane region" description="Helical" evidence="1">
    <location>
        <begin position="107"/>
        <end position="140"/>
    </location>
</feature>
<keyword evidence="1" id="KW-0812">Transmembrane</keyword>
<dbReference type="RefSeq" id="WP_282759167.1">
    <property type="nucleotide sequence ID" value="NZ_JASCTH010000006.1"/>
</dbReference>
<proteinExistence type="predicted"/>
<evidence type="ECO:0000313" key="2">
    <source>
        <dbReference type="EMBL" id="MDI6099144.1"/>
    </source>
</evidence>
<dbReference type="EMBL" id="JASCTH010000006">
    <property type="protein sequence ID" value="MDI6099144.1"/>
    <property type="molecule type" value="Genomic_DNA"/>
</dbReference>
<sequence length="266" mass="27911">MNLVRSELAKIRTTNVWWILILIGVPLWAAAIWSAWLADPADAGTTTEVLGETITAPSTPEIVANFYTSGQYIGLFFVFLLGVLLMTNEVQHNTATATFLFTPRRTAVVAAKIAAAALVGVLWWAAGTVVNIAVGAVFLADRWGGAHLDDPTVWAGIALNGVAFALWAVFGVGLGVLIRSQIGASLAAAAIYFIGPLAATFGLFLLVKVAGEGAKTIMDFLPYGATAAVTGGSDSMPYWLAALVLLGYGAVTSLLGTTLIRRRDIA</sequence>
<evidence type="ECO:0000256" key="1">
    <source>
        <dbReference type="SAM" id="Phobius"/>
    </source>
</evidence>
<keyword evidence="3" id="KW-1185">Reference proteome</keyword>
<organism evidence="2 3">
    <name type="scientific">Actinoplanes sandaracinus</name>
    <dbReference type="NCBI Taxonomy" id="3045177"/>
    <lineage>
        <taxon>Bacteria</taxon>
        <taxon>Bacillati</taxon>
        <taxon>Actinomycetota</taxon>
        <taxon>Actinomycetes</taxon>
        <taxon>Micromonosporales</taxon>
        <taxon>Micromonosporaceae</taxon>
        <taxon>Actinoplanes</taxon>
    </lineage>
</organism>
<comment type="caution">
    <text evidence="2">The sequence shown here is derived from an EMBL/GenBank/DDBJ whole genome shotgun (WGS) entry which is preliminary data.</text>
</comment>
<accession>A0ABT6WHE7</accession>
<feature type="transmembrane region" description="Helical" evidence="1">
    <location>
        <begin position="152"/>
        <end position="178"/>
    </location>
</feature>
<keyword evidence="1" id="KW-0472">Membrane</keyword>
<gene>
    <name evidence="2" type="ORF">QLQ12_11100</name>
</gene>
<protein>
    <submittedName>
        <fullName evidence="2">ABC transporter permease</fullName>
    </submittedName>
</protein>
<reference evidence="2 3" key="1">
    <citation type="submission" date="2023-05" db="EMBL/GenBank/DDBJ databases">
        <title>Actinoplanes sp. NEAU-A12 genome sequencing.</title>
        <authorList>
            <person name="Wang Z.-S."/>
        </authorList>
    </citation>
    <scope>NUCLEOTIDE SEQUENCE [LARGE SCALE GENOMIC DNA]</scope>
    <source>
        <strain evidence="2 3">NEAU-A12</strain>
    </source>
</reference>